<keyword evidence="7 11" id="KW-1015">Disulfide bond</keyword>
<organism evidence="16 17">
    <name type="scientific">Vicugna pacos</name>
    <name type="common">Alpaca</name>
    <name type="synonym">Lama pacos</name>
    <dbReference type="NCBI Taxonomy" id="30538"/>
    <lineage>
        <taxon>Eukaryota</taxon>
        <taxon>Metazoa</taxon>
        <taxon>Chordata</taxon>
        <taxon>Craniata</taxon>
        <taxon>Vertebrata</taxon>
        <taxon>Euteleostomi</taxon>
        <taxon>Mammalia</taxon>
        <taxon>Eutheria</taxon>
        <taxon>Laurasiatheria</taxon>
        <taxon>Artiodactyla</taxon>
        <taxon>Tylopoda</taxon>
        <taxon>Camelidae</taxon>
        <taxon>Vicugna</taxon>
    </lineage>
</organism>
<dbReference type="SUPFAM" id="SSF57535">
    <property type="entry name" value="Complement control module/SCR domain"/>
    <property type="match status" value="4"/>
</dbReference>
<evidence type="ECO:0000256" key="7">
    <source>
        <dbReference type="ARBA" id="ARBA00023157"/>
    </source>
</evidence>
<dbReference type="PANTHER" id="PTHR45656:SF15">
    <property type="entry name" value="SUSHI DOMAIN-CONTAINING PROTEIN"/>
    <property type="match status" value="1"/>
</dbReference>
<evidence type="ECO:0000256" key="13">
    <source>
        <dbReference type="SAM" id="Phobius"/>
    </source>
</evidence>
<feature type="transmembrane region" description="Helical" evidence="13">
    <location>
        <begin position="352"/>
        <end position="375"/>
    </location>
</feature>
<evidence type="ECO:0000256" key="12">
    <source>
        <dbReference type="SAM" id="MobiDB-lite"/>
    </source>
</evidence>
<feature type="domain" description="Sushi" evidence="15">
    <location>
        <begin position="232"/>
        <end position="291"/>
    </location>
</feature>
<dbReference type="InterPro" id="IPR017341">
    <property type="entry name" value="CD46"/>
</dbReference>
<feature type="region of interest" description="Disordered" evidence="12">
    <location>
        <begin position="314"/>
        <end position="347"/>
    </location>
</feature>
<dbReference type="InterPro" id="IPR035976">
    <property type="entry name" value="Sushi/SCR/CCP_sf"/>
</dbReference>
<evidence type="ECO:0000256" key="5">
    <source>
        <dbReference type="ARBA" id="ARBA00022737"/>
    </source>
</evidence>
<evidence type="ECO:0000256" key="1">
    <source>
        <dbReference type="ARBA" id="ARBA00004167"/>
    </source>
</evidence>
<reference evidence="17" key="1">
    <citation type="submission" date="2025-08" db="UniProtKB">
        <authorList>
            <consortium name="RefSeq"/>
        </authorList>
    </citation>
    <scope>IDENTIFICATION</scope>
</reference>
<comment type="subcellular location">
    <subcellularLocation>
        <location evidence="1">Membrane</location>
        <topology evidence="1">Single-pass membrane protein</topology>
    </subcellularLocation>
</comment>
<dbReference type="InterPro" id="IPR051277">
    <property type="entry name" value="SEZ6_CSMD_C4BPB_Regulators"/>
</dbReference>
<evidence type="ECO:0000313" key="17">
    <source>
        <dbReference type="RefSeq" id="XP_072804571.1"/>
    </source>
</evidence>
<keyword evidence="13" id="KW-1133">Transmembrane helix</keyword>
<evidence type="ECO:0000256" key="14">
    <source>
        <dbReference type="SAM" id="SignalP"/>
    </source>
</evidence>
<dbReference type="PIRSF" id="PIRSF037971">
    <property type="entry name" value="TLX_CD46"/>
    <property type="match status" value="1"/>
</dbReference>
<dbReference type="Gene3D" id="2.10.70.10">
    <property type="entry name" value="Complement Module, domain 1"/>
    <property type="match status" value="4"/>
</dbReference>
<accession>A0ABM5C7E7</accession>
<dbReference type="CDD" id="cd00033">
    <property type="entry name" value="CCP"/>
    <property type="match status" value="4"/>
</dbReference>
<dbReference type="InterPro" id="IPR000436">
    <property type="entry name" value="Sushi_SCR_CCP_dom"/>
</dbReference>
<evidence type="ECO:0000313" key="16">
    <source>
        <dbReference type="Proteomes" id="UP001652581"/>
    </source>
</evidence>
<feature type="signal peptide" evidence="14">
    <location>
        <begin position="1"/>
        <end position="40"/>
    </location>
</feature>
<keyword evidence="16" id="KW-1185">Reference proteome</keyword>
<evidence type="ECO:0000256" key="3">
    <source>
        <dbReference type="ARBA" id="ARBA00022659"/>
    </source>
</evidence>
<gene>
    <name evidence="17" type="primary">LOC102538201</name>
</gene>
<feature type="domain" description="Sushi" evidence="15">
    <location>
        <begin position="166"/>
        <end position="231"/>
    </location>
</feature>
<evidence type="ECO:0000256" key="9">
    <source>
        <dbReference type="ARBA" id="ARBA00023279"/>
    </source>
</evidence>
<dbReference type="SMART" id="SM00032">
    <property type="entry name" value="CCP"/>
    <property type="match status" value="4"/>
</dbReference>
<feature type="compositionally biased region" description="Basic and acidic residues" evidence="12">
    <location>
        <begin position="337"/>
        <end position="347"/>
    </location>
</feature>
<dbReference type="PROSITE" id="PS50923">
    <property type="entry name" value="SUSHI"/>
    <property type="match status" value="4"/>
</dbReference>
<keyword evidence="8" id="KW-0325">Glycoprotein</keyword>
<proteinExistence type="predicted"/>
<dbReference type="Pfam" id="PF00084">
    <property type="entry name" value="Sushi"/>
    <property type="match status" value="4"/>
</dbReference>
<evidence type="ECO:0000256" key="2">
    <source>
        <dbReference type="ARBA" id="ARBA00017517"/>
    </source>
</evidence>
<evidence type="ECO:0000256" key="10">
    <source>
        <dbReference type="ARBA" id="ARBA00047055"/>
    </source>
</evidence>
<keyword evidence="5" id="KW-0677">Repeat</keyword>
<feature type="disulfide bond" evidence="11">
    <location>
        <begin position="262"/>
        <end position="289"/>
    </location>
</feature>
<feature type="chain" id="PRO_5046646757" description="Membrane cofactor protein" evidence="14">
    <location>
        <begin position="41"/>
        <end position="418"/>
    </location>
</feature>
<comment type="subunit">
    <text evidence="10">Interacts with C3b. Interacts with C4b. Interacts with moesin/MSN.</text>
</comment>
<evidence type="ECO:0000256" key="6">
    <source>
        <dbReference type="ARBA" id="ARBA00023136"/>
    </source>
</evidence>
<dbReference type="RefSeq" id="XP_072804571.1">
    <property type="nucleotide sequence ID" value="XM_072948470.1"/>
</dbReference>
<evidence type="ECO:0000256" key="11">
    <source>
        <dbReference type="PROSITE-ProRule" id="PRU00302"/>
    </source>
</evidence>
<sequence length="418" mass="45883">MTASCGPRKARPCSPASPFSFRCFVGILMLLLHILSVLDACDEPPRFQGMKPQDELKPSYSPGDTVQYECRPGYQSLSPGSNISTVCWKNNTWSPLQESCKKKSCLNLGDPTNGIVNYVNGSIEFGSQAHYVCNDGYYLIGSAILYCQASDDSMDWSDRPPKCEKIICKPPGKILNGKYTNNHKEIFEYNEVVTYSCDSSNGPDEYSLVGNNMLVCIGNDKWSSEPPECKVVKCEYPVLQDGEIVSGFGTKFYYKAKVIFKCKEGFTLIGSNTVFCNANSTWEPQIPKCVKESTTPSTQSPISSVSVSTLPPIPSVPGSKPISPTVSPGSSHPGHPRPTDESVPEDNKRLGVGPIIGIVVGVFAVLGGIVGACVYKCLSKNKSAYLTDESHREVNRISPREEEMKERFAFIKKKENRD</sequence>
<protein>
    <recommendedName>
        <fullName evidence="2">Membrane cofactor protein</fullName>
    </recommendedName>
</protein>
<keyword evidence="6 13" id="KW-0472">Membrane</keyword>
<keyword evidence="9" id="KW-0278">Fertilization</keyword>
<feature type="domain" description="Sushi" evidence="15">
    <location>
        <begin position="39"/>
        <end position="102"/>
    </location>
</feature>
<feature type="domain" description="Sushi" evidence="15">
    <location>
        <begin position="103"/>
        <end position="165"/>
    </location>
</feature>
<evidence type="ECO:0000259" key="15">
    <source>
        <dbReference type="PROSITE" id="PS50923"/>
    </source>
</evidence>
<name>A0ABM5C7E7_VICPA</name>
<dbReference type="PANTHER" id="PTHR45656">
    <property type="entry name" value="PROTEIN CBR-CLEC-78"/>
    <property type="match status" value="1"/>
</dbReference>
<feature type="compositionally biased region" description="Low complexity" evidence="12">
    <location>
        <begin position="323"/>
        <end position="333"/>
    </location>
</feature>
<evidence type="ECO:0000256" key="4">
    <source>
        <dbReference type="ARBA" id="ARBA00022729"/>
    </source>
</evidence>
<dbReference type="Proteomes" id="UP001652581">
    <property type="component" value="Chromosome 23"/>
</dbReference>
<evidence type="ECO:0000256" key="8">
    <source>
        <dbReference type="ARBA" id="ARBA00023180"/>
    </source>
</evidence>
<comment type="caution">
    <text evidence="11">Lacks conserved residue(s) required for the propagation of feature annotation.</text>
</comment>
<dbReference type="GeneID" id="102538201"/>
<keyword evidence="3 11" id="KW-0768">Sushi</keyword>
<keyword evidence="4 14" id="KW-0732">Signal</keyword>
<keyword evidence="13" id="KW-0812">Transmembrane</keyword>